<evidence type="ECO:0000256" key="1">
    <source>
        <dbReference type="ARBA" id="ARBA00003294"/>
    </source>
</evidence>
<keyword evidence="7 12" id="KW-0220">Diaminopimelate biosynthesis</keyword>
<comment type="subunit">
    <text evidence="12">Homotetramer; dimer of dimers.</text>
</comment>
<evidence type="ECO:0000313" key="14">
    <source>
        <dbReference type="EMBL" id="MFD2586833.1"/>
    </source>
</evidence>
<evidence type="ECO:0000256" key="6">
    <source>
        <dbReference type="ARBA" id="ARBA00022605"/>
    </source>
</evidence>
<feature type="active site" description="Schiff-base intermediate with substrate" evidence="12">
    <location>
        <position position="164"/>
    </location>
</feature>
<evidence type="ECO:0000256" key="8">
    <source>
        <dbReference type="ARBA" id="ARBA00023154"/>
    </source>
</evidence>
<name>A0ABW5MWW3_9FLAO</name>
<feature type="binding site" evidence="12">
    <location>
        <position position="206"/>
    </location>
    <ligand>
        <name>pyruvate</name>
        <dbReference type="ChEBI" id="CHEBI:15361"/>
    </ligand>
</feature>
<evidence type="ECO:0000256" key="4">
    <source>
        <dbReference type="ARBA" id="ARBA00012086"/>
    </source>
</evidence>
<dbReference type="PIRSF" id="PIRSF001365">
    <property type="entry name" value="DHDPS"/>
    <property type="match status" value="1"/>
</dbReference>
<evidence type="ECO:0000256" key="5">
    <source>
        <dbReference type="ARBA" id="ARBA00022490"/>
    </source>
</evidence>
<dbReference type="Gene3D" id="3.20.20.70">
    <property type="entry name" value="Aldolase class I"/>
    <property type="match status" value="1"/>
</dbReference>
<gene>
    <name evidence="12 14" type="primary">dapA</name>
    <name evidence="14" type="ORF">ACFSQJ_07820</name>
</gene>
<evidence type="ECO:0000256" key="12">
    <source>
        <dbReference type="HAMAP-Rule" id="MF_00418"/>
    </source>
</evidence>
<dbReference type="GO" id="GO:0008840">
    <property type="term" value="F:4-hydroxy-tetrahydrodipicolinate synthase activity"/>
    <property type="evidence" value="ECO:0007669"/>
    <property type="project" value="UniProtKB-EC"/>
</dbReference>
<reference evidence="15" key="1">
    <citation type="journal article" date="2019" name="Int. J. Syst. Evol. Microbiol.">
        <title>The Global Catalogue of Microorganisms (GCM) 10K type strain sequencing project: providing services to taxonomists for standard genome sequencing and annotation.</title>
        <authorList>
            <consortium name="The Broad Institute Genomics Platform"/>
            <consortium name="The Broad Institute Genome Sequencing Center for Infectious Disease"/>
            <person name="Wu L."/>
            <person name="Ma J."/>
        </authorList>
    </citation>
    <scope>NUCLEOTIDE SEQUENCE [LARGE SCALE GENOMIC DNA]</scope>
    <source>
        <strain evidence="15">KCTC 52368</strain>
    </source>
</reference>
<evidence type="ECO:0000256" key="3">
    <source>
        <dbReference type="ARBA" id="ARBA00007592"/>
    </source>
</evidence>
<protein>
    <recommendedName>
        <fullName evidence="4 12">4-hydroxy-tetrahydrodipicolinate synthase</fullName>
        <shortName evidence="12">HTPA synthase</shortName>
        <ecNumber evidence="4 12">4.3.3.7</ecNumber>
    </recommendedName>
</protein>
<dbReference type="HAMAP" id="MF_00418">
    <property type="entry name" value="DapA"/>
    <property type="match status" value="1"/>
</dbReference>
<comment type="function">
    <text evidence="1 12">Catalyzes the condensation of (S)-aspartate-beta-semialdehyde [(S)-ASA] and pyruvate to 4-hydroxy-tetrahydrodipicolinate (HTPA).</text>
</comment>
<keyword evidence="15" id="KW-1185">Reference proteome</keyword>
<keyword evidence="6 12" id="KW-0028">Amino-acid biosynthesis</keyword>
<feature type="site" description="Part of a proton relay during catalysis" evidence="12">
    <location>
        <position position="109"/>
    </location>
</feature>
<evidence type="ECO:0000256" key="11">
    <source>
        <dbReference type="ARBA" id="ARBA00047836"/>
    </source>
</evidence>
<evidence type="ECO:0000256" key="7">
    <source>
        <dbReference type="ARBA" id="ARBA00022915"/>
    </source>
</evidence>
<feature type="active site" description="Proton donor/acceptor" evidence="12">
    <location>
        <position position="135"/>
    </location>
</feature>
<dbReference type="EMBL" id="JBHULB010000008">
    <property type="protein sequence ID" value="MFD2586833.1"/>
    <property type="molecule type" value="Genomic_DNA"/>
</dbReference>
<evidence type="ECO:0000256" key="10">
    <source>
        <dbReference type="ARBA" id="ARBA00023270"/>
    </source>
</evidence>
<dbReference type="InterPro" id="IPR005263">
    <property type="entry name" value="DapA"/>
</dbReference>
<comment type="subcellular location">
    <subcellularLocation>
        <location evidence="12">Cytoplasm</location>
    </subcellularLocation>
</comment>
<dbReference type="InterPro" id="IPR002220">
    <property type="entry name" value="DapA-like"/>
</dbReference>
<comment type="catalytic activity">
    <reaction evidence="11 12">
        <text>L-aspartate 4-semialdehyde + pyruvate = (2S,4S)-4-hydroxy-2,3,4,5-tetrahydrodipicolinate + H2O + H(+)</text>
        <dbReference type="Rhea" id="RHEA:34171"/>
        <dbReference type="ChEBI" id="CHEBI:15361"/>
        <dbReference type="ChEBI" id="CHEBI:15377"/>
        <dbReference type="ChEBI" id="CHEBI:15378"/>
        <dbReference type="ChEBI" id="CHEBI:67139"/>
        <dbReference type="ChEBI" id="CHEBI:537519"/>
        <dbReference type="EC" id="4.3.3.7"/>
    </reaction>
</comment>
<dbReference type="InterPro" id="IPR020625">
    <property type="entry name" value="Schiff_base-form_aldolases_AS"/>
</dbReference>
<dbReference type="NCBIfam" id="TIGR00674">
    <property type="entry name" value="dapA"/>
    <property type="match status" value="1"/>
</dbReference>
<dbReference type="RefSeq" id="WP_377766391.1">
    <property type="nucleotide sequence ID" value="NZ_JBHULB010000008.1"/>
</dbReference>
<sequence>MEALMGTGVALVTPFKKDFSIDTSGLERIVEHCIAGGIDYLVVLGTTAESATLSKTEKELVKKTVINANAGRLPLVVGIGGNNTRAIIEELAESDLEEFTAILSVSPYYNKPTQEGIYQHFKAISKASPIPIILYNVPSRTGSNMLPETTLRIARNCNNVIAIKEACGDMVQIDAILEQKPTDFMVISGDDFTALPTVLAGGAGVISVLGQGLPNSFSRLIRYGLQGNSDAAYEIHHALLNGMHLIFEEGNPAGIKTIFEHLGICDAHVRLPLMDASPELKVKIKHFLDTLETAEVSHS</sequence>
<feature type="binding site" evidence="12">
    <location>
        <position position="47"/>
    </location>
    <ligand>
        <name>pyruvate</name>
        <dbReference type="ChEBI" id="CHEBI:15361"/>
    </ligand>
</feature>
<feature type="site" description="Part of a proton relay during catalysis" evidence="12">
    <location>
        <position position="46"/>
    </location>
</feature>
<dbReference type="InterPro" id="IPR013785">
    <property type="entry name" value="Aldolase_TIM"/>
</dbReference>
<dbReference type="PROSITE" id="PS00666">
    <property type="entry name" value="DHDPS_2"/>
    <property type="match status" value="1"/>
</dbReference>
<evidence type="ECO:0000313" key="15">
    <source>
        <dbReference type="Proteomes" id="UP001597526"/>
    </source>
</evidence>
<organism evidence="14 15">
    <name type="scientific">Croceitalea marina</name>
    <dbReference type="NCBI Taxonomy" id="1775166"/>
    <lineage>
        <taxon>Bacteria</taxon>
        <taxon>Pseudomonadati</taxon>
        <taxon>Bacteroidota</taxon>
        <taxon>Flavobacteriia</taxon>
        <taxon>Flavobacteriales</taxon>
        <taxon>Flavobacteriaceae</taxon>
        <taxon>Croceitalea</taxon>
    </lineage>
</organism>
<dbReference type="Pfam" id="PF00701">
    <property type="entry name" value="DHDPS"/>
    <property type="match status" value="1"/>
</dbReference>
<dbReference type="CDD" id="cd00950">
    <property type="entry name" value="DHDPS"/>
    <property type="match status" value="1"/>
</dbReference>
<proteinExistence type="inferred from homology"/>
<comment type="pathway">
    <text evidence="2 12">Amino-acid biosynthesis; L-lysine biosynthesis via DAP pathway; (S)-tetrahydrodipicolinate from L-aspartate: step 3/4.</text>
</comment>
<keyword evidence="8 12" id="KW-0457">Lysine biosynthesis</keyword>
<comment type="caution">
    <text evidence="12">Was originally thought to be a dihydrodipicolinate synthase (DHDPS), catalyzing the condensation of (S)-aspartate-beta-semialdehyde [(S)-ASA] and pyruvate to dihydrodipicolinate (DHDP). However, it was shown in E.coli that the product of the enzymatic reaction is not dihydrodipicolinate but in fact (4S)-4-hydroxy-2,3,4,5-tetrahydro-(2S)-dipicolinic acid (HTPA), and that the consecutive dehydration reaction leading to DHDP is not spontaneous but catalyzed by DapB.</text>
</comment>
<dbReference type="PRINTS" id="PR00146">
    <property type="entry name" value="DHPICSNTHASE"/>
</dbReference>
<dbReference type="PANTHER" id="PTHR12128">
    <property type="entry name" value="DIHYDRODIPICOLINATE SYNTHASE"/>
    <property type="match status" value="1"/>
</dbReference>
<evidence type="ECO:0000256" key="9">
    <source>
        <dbReference type="ARBA" id="ARBA00023239"/>
    </source>
</evidence>
<comment type="similarity">
    <text evidence="3 12 13">Belongs to the DapA family.</text>
</comment>
<dbReference type="SUPFAM" id="SSF51569">
    <property type="entry name" value="Aldolase"/>
    <property type="match status" value="1"/>
</dbReference>
<comment type="caution">
    <text evidence="14">The sequence shown here is derived from an EMBL/GenBank/DDBJ whole genome shotgun (WGS) entry which is preliminary data.</text>
</comment>
<keyword evidence="10 12" id="KW-0704">Schiff base</keyword>
<keyword evidence="9 12" id="KW-0456">Lyase</keyword>
<evidence type="ECO:0000256" key="2">
    <source>
        <dbReference type="ARBA" id="ARBA00005120"/>
    </source>
</evidence>
<accession>A0ABW5MWW3</accession>
<evidence type="ECO:0000256" key="13">
    <source>
        <dbReference type="PIRNR" id="PIRNR001365"/>
    </source>
</evidence>
<dbReference type="Proteomes" id="UP001597526">
    <property type="component" value="Unassembled WGS sequence"/>
</dbReference>
<keyword evidence="5 12" id="KW-0963">Cytoplasm</keyword>
<dbReference type="PANTHER" id="PTHR12128:SF66">
    <property type="entry name" value="4-HYDROXY-2-OXOGLUTARATE ALDOLASE, MITOCHONDRIAL"/>
    <property type="match status" value="1"/>
</dbReference>
<dbReference type="EC" id="4.3.3.7" evidence="4 12"/>
<dbReference type="SMART" id="SM01130">
    <property type="entry name" value="DHDPS"/>
    <property type="match status" value="1"/>
</dbReference>